<dbReference type="GO" id="GO:0015501">
    <property type="term" value="F:glutamate:sodium symporter activity"/>
    <property type="evidence" value="ECO:0007669"/>
    <property type="project" value="TreeGrafter"/>
</dbReference>
<feature type="transmembrane region" description="Helical" evidence="6">
    <location>
        <begin position="56"/>
        <end position="73"/>
    </location>
</feature>
<accession>A0A7X0H687</accession>
<gene>
    <name evidence="7" type="ORF">HNQ40_001864</name>
</gene>
<feature type="transmembrane region" description="Helical" evidence="6">
    <location>
        <begin position="116"/>
        <end position="138"/>
    </location>
</feature>
<feature type="transmembrane region" description="Helical" evidence="6">
    <location>
        <begin position="21"/>
        <end position="44"/>
    </location>
</feature>
<feature type="transmembrane region" description="Helical" evidence="6">
    <location>
        <begin position="428"/>
        <end position="445"/>
    </location>
</feature>
<keyword evidence="8" id="KW-1185">Reference proteome</keyword>
<evidence type="ECO:0000256" key="5">
    <source>
        <dbReference type="ARBA" id="ARBA00023136"/>
    </source>
</evidence>
<dbReference type="PRINTS" id="PR00173">
    <property type="entry name" value="EDTRNSPORT"/>
</dbReference>
<evidence type="ECO:0000256" key="6">
    <source>
        <dbReference type="SAM" id="Phobius"/>
    </source>
</evidence>
<evidence type="ECO:0000256" key="1">
    <source>
        <dbReference type="ARBA" id="ARBA00004141"/>
    </source>
</evidence>
<dbReference type="SUPFAM" id="SSF118215">
    <property type="entry name" value="Proton glutamate symport protein"/>
    <property type="match status" value="1"/>
</dbReference>
<feature type="transmembrane region" description="Helical" evidence="6">
    <location>
        <begin position="232"/>
        <end position="256"/>
    </location>
</feature>
<keyword evidence="3 6" id="KW-0812">Transmembrane</keyword>
<reference evidence="7 8" key="1">
    <citation type="submission" date="2020-08" db="EMBL/GenBank/DDBJ databases">
        <title>Genomic Encyclopedia of Type Strains, Phase IV (KMG-IV): sequencing the most valuable type-strain genomes for metagenomic binning, comparative biology and taxonomic classification.</title>
        <authorList>
            <person name="Goeker M."/>
        </authorList>
    </citation>
    <scope>NUCLEOTIDE SEQUENCE [LARGE SCALE GENOMIC DNA]</scope>
    <source>
        <strain evidence="7 8">DSM 103725</strain>
    </source>
</reference>
<feature type="transmembrane region" description="Helical" evidence="6">
    <location>
        <begin position="392"/>
        <end position="416"/>
    </location>
</feature>
<dbReference type="GO" id="GO:0005886">
    <property type="term" value="C:plasma membrane"/>
    <property type="evidence" value="ECO:0007669"/>
    <property type="project" value="TreeGrafter"/>
</dbReference>
<feature type="transmembrane region" description="Helical" evidence="6">
    <location>
        <begin position="79"/>
        <end position="104"/>
    </location>
</feature>
<keyword evidence="2" id="KW-0813">Transport</keyword>
<sequence length="481" mass="50528">MNQANEPHPTSSAALPWRWPLHWQVLLGLVIGALVGLTIGSWAIDQLPTDTPAEQRGALAGKAATASIAYLVFDLIGDLFIQGLKLIIVPLVTSSIILAIVGIGRGAGLGRLGGKTLLYYGCTSLIAILIGLTLINFVSPGVSDGQGILVGQDLSAFEDAQEKVEDKTGGKSATDFLDVFRTMVPPNLVKAASDGSLLGLIVVSLFVGYFLARLDTDSQPVLVKFTQGVYDITLKITDVVLKLAPIGVMGLLAATVGEQYAKLRPDGRFEAFLTGILQFAGVALAALLLHLLVVMPLILMLVARVNPLRHYKAMAPALITAFSTASSSATLPLTMDCVEKRAGVSRKTTSFVLPLGATVNMDGTALYECVAAIFICQAFGIELSFAQQFMIVITALLTSIGVAGVPSASLVAIVVILTAVEKQLQPGLLPEGASLVAGMGLLFVFDRPLDMCRTAVNIFSDSVGAVVLAKTEGETDILRPA</sequence>
<organism evidence="7 8">
    <name type="scientific">Algisphaera agarilytica</name>
    <dbReference type="NCBI Taxonomy" id="1385975"/>
    <lineage>
        <taxon>Bacteria</taxon>
        <taxon>Pseudomonadati</taxon>
        <taxon>Planctomycetota</taxon>
        <taxon>Phycisphaerae</taxon>
        <taxon>Phycisphaerales</taxon>
        <taxon>Phycisphaeraceae</taxon>
        <taxon>Algisphaera</taxon>
    </lineage>
</organism>
<keyword evidence="5 6" id="KW-0472">Membrane</keyword>
<dbReference type="AlphaFoldDB" id="A0A7X0H687"/>
<comment type="subcellular location">
    <subcellularLocation>
        <location evidence="1">Membrane</location>
        <topology evidence="1">Multi-pass membrane protein</topology>
    </subcellularLocation>
</comment>
<dbReference type="EMBL" id="JACHGY010000001">
    <property type="protein sequence ID" value="MBB6430058.1"/>
    <property type="molecule type" value="Genomic_DNA"/>
</dbReference>
<dbReference type="InterPro" id="IPR001991">
    <property type="entry name" value="Na-dicarboxylate_symporter"/>
</dbReference>
<evidence type="ECO:0000313" key="7">
    <source>
        <dbReference type="EMBL" id="MBB6430058.1"/>
    </source>
</evidence>
<dbReference type="PANTHER" id="PTHR11958:SF63">
    <property type="entry name" value="AMINO ACID TRANSPORTER"/>
    <property type="match status" value="1"/>
</dbReference>
<keyword evidence="4 6" id="KW-1133">Transmembrane helix</keyword>
<dbReference type="InterPro" id="IPR050746">
    <property type="entry name" value="DAACS"/>
</dbReference>
<evidence type="ECO:0000256" key="4">
    <source>
        <dbReference type="ARBA" id="ARBA00022989"/>
    </source>
</evidence>
<proteinExistence type="predicted"/>
<name>A0A7X0H687_9BACT</name>
<comment type="caution">
    <text evidence="7">The sequence shown here is derived from an EMBL/GenBank/DDBJ whole genome shotgun (WGS) entry which is preliminary data.</text>
</comment>
<feature type="transmembrane region" description="Helical" evidence="6">
    <location>
        <begin position="195"/>
        <end position="212"/>
    </location>
</feature>
<dbReference type="GO" id="GO:0005313">
    <property type="term" value="F:L-glutamate transmembrane transporter activity"/>
    <property type="evidence" value="ECO:0007669"/>
    <property type="project" value="TreeGrafter"/>
</dbReference>
<dbReference type="RefSeq" id="WP_184677598.1">
    <property type="nucleotide sequence ID" value="NZ_JACHGY010000001.1"/>
</dbReference>
<evidence type="ECO:0000256" key="3">
    <source>
        <dbReference type="ARBA" id="ARBA00022692"/>
    </source>
</evidence>
<dbReference type="InterPro" id="IPR036458">
    <property type="entry name" value="Na:dicarbo_symporter_sf"/>
</dbReference>
<dbReference type="PANTHER" id="PTHR11958">
    <property type="entry name" value="SODIUM/DICARBOXYLATE SYMPORTER-RELATED"/>
    <property type="match status" value="1"/>
</dbReference>
<evidence type="ECO:0000256" key="2">
    <source>
        <dbReference type="ARBA" id="ARBA00022448"/>
    </source>
</evidence>
<dbReference type="GO" id="GO:0015175">
    <property type="term" value="F:neutral L-amino acid transmembrane transporter activity"/>
    <property type="evidence" value="ECO:0007669"/>
    <property type="project" value="TreeGrafter"/>
</dbReference>
<protein>
    <submittedName>
        <fullName evidence="7">Na+/H+-dicarboxylate symporter</fullName>
    </submittedName>
</protein>
<dbReference type="Pfam" id="PF00375">
    <property type="entry name" value="SDF"/>
    <property type="match status" value="1"/>
</dbReference>
<evidence type="ECO:0000313" key="8">
    <source>
        <dbReference type="Proteomes" id="UP000541810"/>
    </source>
</evidence>
<dbReference type="Proteomes" id="UP000541810">
    <property type="component" value="Unassembled WGS sequence"/>
</dbReference>
<dbReference type="Gene3D" id="1.10.3860.10">
    <property type="entry name" value="Sodium:dicarboxylate symporter"/>
    <property type="match status" value="1"/>
</dbReference>
<feature type="transmembrane region" description="Helical" evidence="6">
    <location>
        <begin position="276"/>
        <end position="303"/>
    </location>
</feature>